<keyword evidence="2" id="KW-1185">Reference proteome</keyword>
<gene>
    <name evidence="1" type="ORF">OCH7691_04499</name>
</gene>
<organism evidence="1 2">
    <name type="scientific">Oceanibacterium hippocampi</name>
    <dbReference type="NCBI Taxonomy" id="745714"/>
    <lineage>
        <taxon>Bacteria</taxon>
        <taxon>Pseudomonadati</taxon>
        <taxon>Pseudomonadota</taxon>
        <taxon>Alphaproteobacteria</taxon>
        <taxon>Sneathiellales</taxon>
        <taxon>Sneathiellaceae</taxon>
        <taxon>Oceanibacterium</taxon>
    </lineage>
</organism>
<evidence type="ECO:0000313" key="2">
    <source>
        <dbReference type="Proteomes" id="UP000193200"/>
    </source>
</evidence>
<proteinExistence type="predicted"/>
<dbReference type="Proteomes" id="UP000193200">
    <property type="component" value="Unassembled WGS sequence"/>
</dbReference>
<dbReference type="InParanoid" id="A0A1Y5U359"/>
<dbReference type="AlphaFoldDB" id="A0A1Y5U359"/>
<sequence length="334" mass="35829">MPDTGTLEREWAEISASGRGDGILEVPSRATAVTTGYGQARVAIGPLGEPRLLVPVGRPAGRSTNTGSRNLLLARTSFRSGGKLEHFIDITLCNSRLTRVFTELVEEILKRLESGEGPEAAVHGTIQDFRNLLAQTPEGEIPLTTLGGLIGELVILERLTAMRPAALDGWTGPIGQRHDFRRRNIAIEVKTSLRSDATRVTIHGPEQLLPPSDGLLHLAHLRIEPVDGGELSVTELYRAIIEHGADALVLDERLAELGCRDPQAEGWNATSFALEGINIYAVSAGFPSITPASFPGCILPAGVVALTYEIDLATAHAQLLDKAQTEVLFSEFAA</sequence>
<accession>A0A1Y5U359</accession>
<reference evidence="1 2" key="1">
    <citation type="submission" date="2017-03" db="EMBL/GenBank/DDBJ databases">
        <authorList>
            <person name="Afonso C.L."/>
            <person name="Miller P.J."/>
            <person name="Scott M.A."/>
            <person name="Spackman E."/>
            <person name="Goraichik I."/>
            <person name="Dimitrov K.M."/>
            <person name="Suarez D.L."/>
            <person name="Swayne D.E."/>
        </authorList>
    </citation>
    <scope>NUCLEOTIDE SEQUENCE [LARGE SCALE GENOMIC DNA]</scope>
    <source>
        <strain evidence="1 2">CECT 7691</strain>
    </source>
</reference>
<dbReference type="RefSeq" id="WP_085885833.1">
    <property type="nucleotide sequence ID" value="NZ_FWFR01000009.1"/>
</dbReference>
<dbReference type="InterPro" id="IPR025534">
    <property type="entry name" value="DUF4420"/>
</dbReference>
<protein>
    <recommendedName>
        <fullName evidence="3">PD-(D/E)XK motif protein</fullName>
    </recommendedName>
</protein>
<dbReference type="Pfam" id="PF14390">
    <property type="entry name" value="DUF4420"/>
    <property type="match status" value="1"/>
</dbReference>
<dbReference type="EMBL" id="FWFR01000009">
    <property type="protein sequence ID" value="SLN77671.1"/>
    <property type="molecule type" value="Genomic_DNA"/>
</dbReference>
<evidence type="ECO:0008006" key="3">
    <source>
        <dbReference type="Google" id="ProtNLM"/>
    </source>
</evidence>
<name>A0A1Y5U359_9PROT</name>
<evidence type="ECO:0000313" key="1">
    <source>
        <dbReference type="EMBL" id="SLN77671.1"/>
    </source>
</evidence>
<dbReference type="OrthoDB" id="2808696at2"/>